<proteinExistence type="predicted"/>
<feature type="transmembrane region" description="Helical" evidence="1">
    <location>
        <begin position="108"/>
        <end position="127"/>
    </location>
</feature>
<evidence type="ECO:0000313" key="3">
    <source>
        <dbReference type="Proteomes" id="UP000226431"/>
    </source>
</evidence>
<keyword evidence="1" id="KW-0812">Transmembrane</keyword>
<gene>
    <name evidence="2" type="ORF">CDD80_4702</name>
</gene>
<evidence type="ECO:0000256" key="1">
    <source>
        <dbReference type="SAM" id="Phobius"/>
    </source>
</evidence>
<reference evidence="2 3" key="1">
    <citation type="submission" date="2017-06" db="EMBL/GenBank/DDBJ databases">
        <title>Ant-infecting Ophiocordyceps genomes reveal a high diversity of potential behavioral manipulation genes and a possible major role for enterotoxins.</title>
        <authorList>
            <person name="De Bekker C."/>
            <person name="Evans H.C."/>
            <person name="Brachmann A."/>
            <person name="Hughes D.P."/>
        </authorList>
    </citation>
    <scope>NUCLEOTIDE SEQUENCE [LARGE SCALE GENOMIC DNA]</scope>
    <source>
        <strain evidence="2 3">Map16</strain>
    </source>
</reference>
<accession>A0A2C5ZC68</accession>
<name>A0A2C5ZC68_9HYPO</name>
<dbReference type="EMBL" id="NJES01000044">
    <property type="protein sequence ID" value="PHH79475.1"/>
    <property type="molecule type" value="Genomic_DNA"/>
</dbReference>
<dbReference type="STRING" id="2004952.A0A2C5ZC68"/>
<protein>
    <recommendedName>
        <fullName evidence="4">Altered inheritance of mitochondria protein 19</fullName>
    </recommendedName>
</protein>
<keyword evidence="1" id="KW-0472">Membrane</keyword>
<sequence>MASSAGDAAPRPEAKSAVGRLQEWGNNSLPPCLLATLVTALHARPLQPLPLILFTPPLLFASYLNLAGFTTASAGMTTAWSGMYAILALRRPQPLRAKLTARGAVRGAAIALGVFNCVGGGLAYLAGDFERDERERLKRNRWGGGDS</sequence>
<keyword evidence="1" id="KW-1133">Transmembrane helix</keyword>
<evidence type="ECO:0000313" key="2">
    <source>
        <dbReference type="EMBL" id="PHH79475.1"/>
    </source>
</evidence>
<dbReference type="Proteomes" id="UP000226431">
    <property type="component" value="Unassembled WGS sequence"/>
</dbReference>
<comment type="caution">
    <text evidence="2">The sequence shown here is derived from an EMBL/GenBank/DDBJ whole genome shotgun (WGS) entry which is preliminary data.</text>
</comment>
<dbReference type="AlphaFoldDB" id="A0A2C5ZC68"/>
<dbReference type="OrthoDB" id="4868994at2759"/>
<feature type="transmembrane region" description="Helical" evidence="1">
    <location>
        <begin position="63"/>
        <end position="87"/>
    </location>
</feature>
<organism evidence="2 3">
    <name type="scientific">Ophiocordyceps camponoti-rufipedis</name>
    <dbReference type="NCBI Taxonomy" id="2004952"/>
    <lineage>
        <taxon>Eukaryota</taxon>
        <taxon>Fungi</taxon>
        <taxon>Dikarya</taxon>
        <taxon>Ascomycota</taxon>
        <taxon>Pezizomycotina</taxon>
        <taxon>Sordariomycetes</taxon>
        <taxon>Hypocreomycetidae</taxon>
        <taxon>Hypocreales</taxon>
        <taxon>Ophiocordycipitaceae</taxon>
        <taxon>Ophiocordyceps</taxon>
    </lineage>
</organism>
<evidence type="ECO:0008006" key="4">
    <source>
        <dbReference type="Google" id="ProtNLM"/>
    </source>
</evidence>
<keyword evidence="3" id="KW-1185">Reference proteome</keyword>